<feature type="compositionally biased region" description="Acidic residues" evidence="1">
    <location>
        <begin position="1"/>
        <end position="13"/>
    </location>
</feature>
<feature type="compositionally biased region" description="Basic and acidic residues" evidence="1">
    <location>
        <begin position="14"/>
        <end position="24"/>
    </location>
</feature>
<organism evidence="2 3">
    <name type="scientific">Hypholoma sublateritium (strain FD-334 SS-4)</name>
    <dbReference type="NCBI Taxonomy" id="945553"/>
    <lineage>
        <taxon>Eukaryota</taxon>
        <taxon>Fungi</taxon>
        <taxon>Dikarya</taxon>
        <taxon>Basidiomycota</taxon>
        <taxon>Agaricomycotina</taxon>
        <taxon>Agaricomycetes</taxon>
        <taxon>Agaricomycetidae</taxon>
        <taxon>Agaricales</taxon>
        <taxon>Agaricineae</taxon>
        <taxon>Strophariaceae</taxon>
        <taxon>Hypholoma</taxon>
    </lineage>
</organism>
<gene>
    <name evidence="2" type="ORF">HYPSUDRAFT_209602</name>
</gene>
<feature type="compositionally biased region" description="Acidic residues" evidence="1">
    <location>
        <begin position="34"/>
        <end position="45"/>
    </location>
</feature>
<feature type="compositionally biased region" description="Polar residues" evidence="1">
    <location>
        <begin position="57"/>
        <end position="69"/>
    </location>
</feature>
<dbReference type="EMBL" id="KN817748">
    <property type="protein sequence ID" value="KJA13373.1"/>
    <property type="molecule type" value="Genomic_DNA"/>
</dbReference>
<dbReference type="Proteomes" id="UP000054270">
    <property type="component" value="Unassembled WGS sequence"/>
</dbReference>
<evidence type="ECO:0000256" key="1">
    <source>
        <dbReference type="SAM" id="MobiDB-lite"/>
    </source>
</evidence>
<dbReference type="AlphaFoldDB" id="A0A0D2LRA8"/>
<feature type="compositionally biased region" description="Polar residues" evidence="1">
    <location>
        <begin position="171"/>
        <end position="182"/>
    </location>
</feature>
<proteinExistence type="predicted"/>
<keyword evidence="3" id="KW-1185">Reference proteome</keyword>
<sequence length="266" mass="27104">MDNDAAQESEPESEDLRHQSREDGGGSARALLDDVPDLSDTESDSEGSGKNIRIRHSNSISTVQGNFRQTGGSSRTVSRSSSTSTVIASDINAAATRNIPRTLLAGDTIIIDPEVRDTIPILSTGLQRTTAFRTPSAFGRAALSARPAAIEPAARTTDSDNSDSGSEADVAQSTSVPRSDVTTGDRVPGSVTTAEPATLSRTASSGAGTVAPSRASSSGATVSVAPRRASGRLNTNKQPVVSGPSDKAKGKGPAAGTKATRSSGKA</sequence>
<reference evidence="3" key="1">
    <citation type="submission" date="2014-04" db="EMBL/GenBank/DDBJ databases">
        <title>Evolutionary Origins and Diversification of the Mycorrhizal Mutualists.</title>
        <authorList>
            <consortium name="DOE Joint Genome Institute"/>
            <consortium name="Mycorrhizal Genomics Consortium"/>
            <person name="Kohler A."/>
            <person name="Kuo A."/>
            <person name="Nagy L.G."/>
            <person name="Floudas D."/>
            <person name="Copeland A."/>
            <person name="Barry K.W."/>
            <person name="Cichocki N."/>
            <person name="Veneault-Fourrey C."/>
            <person name="LaButti K."/>
            <person name="Lindquist E.A."/>
            <person name="Lipzen A."/>
            <person name="Lundell T."/>
            <person name="Morin E."/>
            <person name="Murat C."/>
            <person name="Riley R."/>
            <person name="Ohm R."/>
            <person name="Sun H."/>
            <person name="Tunlid A."/>
            <person name="Henrissat B."/>
            <person name="Grigoriev I.V."/>
            <person name="Hibbett D.S."/>
            <person name="Martin F."/>
        </authorList>
    </citation>
    <scope>NUCLEOTIDE SEQUENCE [LARGE SCALE GENOMIC DNA]</scope>
    <source>
        <strain evidence="3">FD-334 SS-4</strain>
    </source>
</reference>
<feature type="region of interest" description="Disordered" evidence="1">
    <location>
        <begin position="149"/>
        <end position="266"/>
    </location>
</feature>
<evidence type="ECO:0000313" key="2">
    <source>
        <dbReference type="EMBL" id="KJA13373.1"/>
    </source>
</evidence>
<feature type="compositionally biased region" description="Polar residues" evidence="1">
    <location>
        <begin position="190"/>
        <end position="207"/>
    </location>
</feature>
<feature type="compositionally biased region" description="Low complexity" evidence="1">
    <location>
        <begin position="251"/>
        <end position="260"/>
    </location>
</feature>
<name>A0A0D2LRA8_HYPSF</name>
<accession>A0A0D2LRA8</accession>
<feature type="region of interest" description="Disordered" evidence="1">
    <location>
        <begin position="1"/>
        <end position="85"/>
    </location>
</feature>
<evidence type="ECO:0000313" key="3">
    <source>
        <dbReference type="Proteomes" id="UP000054270"/>
    </source>
</evidence>
<feature type="compositionally biased region" description="Low complexity" evidence="1">
    <location>
        <begin position="70"/>
        <end position="85"/>
    </location>
</feature>
<protein>
    <submittedName>
        <fullName evidence="2">Uncharacterized protein</fullName>
    </submittedName>
</protein>